<proteinExistence type="predicted"/>
<evidence type="ECO:0000313" key="1">
    <source>
        <dbReference type="EMBL" id="KAJ4707317.1"/>
    </source>
</evidence>
<comment type="caution">
    <text evidence="1">The sequence shown here is derived from an EMBL/GenBank/DDBJ whole genome shotgun (WGS) entry which is preliminary data.</text>
</comment>
<name>A0ACC1X7K6_MELAZ</name>
<keyword evidence="2" id="KW-1185">Reference proteome</keyword>
<dbReference type="EMBL" id="CM051404">
    <property type="protein sequence ID" value="KAJ4707317.1"/>
    <property type="molecule type" value="Genomic_DNA"/>
</dbReference>
<organism evidence="1 2">
    <name type="scientific">Melia azedarach</name>
    <name type="common">Chinaberry tree</name>
    <dbReference type="NCBI Taxonomy" id="155640"/>
    <lineage>
        <taxon>Eukaryota</taxon>
        <taxon>Viridiplantae</taxon>
        <taxon>Streptophyta</taxon>
        <taxon>Embryophyta</taxon>
        <taxon>Tracheophyta</taxon>
        <taxon>Spermatophyta</taxon>
        <taxon>Magnoliopsida</taxon>
        <taxon>eudicotyledons</taxon>
        <taxon>Gunneridae</taxon>
        <taxon>Pentapetalae</taxon>
        <taxon>rosids</taxon>
        <taxon>malvids</taxon>
        <taxon>Sapindales</taxon>
        <taxon>Meliaceae</taxon>
        <taxon>Melia</taxon>
    </lineage>
</organism>
<protein>
    <submittedName>
        <fullName evidence="1">UDP-glycosyltransferase</fullName>
    </submittedName>
</protein>
<evidence type="ECO:0000313" key="2">
    <source>
        <dbReference type="Proteomes" id="UP001164539"/>
    </source>
</evidence>
<dbReference type="Proteomes" id="UP001164539">
    <property type="component" value="Chromosome 11"/>
</dbReference>
<reference evidence="1 2" key="1">
    <citation type="journal article" date="2023" name="Science">
        <title>Complex scaffold remodeling in plant triterpene biosynthesis.</title>
        <authorList>
            <person name="De La Pena R."/>
            <person name="Hodgson H."/>
            <person name="Liu J.C."/>
            <person name="Stephenson M.J."/>
            <person name="Martin A.C."/>
            <person name="Owen C."/>
            <person name="Harkess A."/>
            <person name="Leebens-Mack J."/>
            <person name="Jimenez L.E."/>
            <person name="Osbourn A."/>
            <person name="Sattely E.S."/>
        </authorList>
    </citation>
    <scope>NUCLEOTIDE SEQUENCE [LARGE SCALE GENOMIC DNA]</scope>
    <source>
        <strain evidence="2">cv. JPN11</strain>
        <tissue evidence="1">Leaf</tissue>
    </source>
</reference>
<sequence length="185" mass="20936">MQSQRKNRMGNPHVLVIPFPAQGHVIPMMELAQSLVKRGMKITFVNTAQNHRRVIDSLPERDVIGNQIRLFSVPVELDPKSISLETFFLFMSRKVEELIDEINASDSEKIACVLIRHMLGWAMEIAADKGIRRAVFCAAAATRLALRSSIPKLIEDRIIDNHDPIGSYPNFSFARAQEMGRQRQG</sequence>
<accession>A0ACC1X7K6</accession>
<gene>
    <name evidence="1" type="ORF">OWV82_020854</name>
</gene>